<keyword evidence="5 9" id="KW-0418">Kinase</keyword>
<reference evidence="13 14" key="1">
    <citation type="submission" date="2019-02" db="EMBL/GenBank/DDBJ databases">
        <title>Planctomycetal bacteria perform biofilm scaping via a novel small molecule.</title>
        <authorList>
            <person name="Jeske O."/>
            <person name="Boedeker C."/>
            <person name="Wiegand S."/>
            <person name="Breitling P."/>
            <person name="Kallscheuer N."/>
            <person name="Jogler M."/>
            <person name="Rohde M."/>
            <person name="Petersen J."/>
            <person name="Medema M.H."/>
            <person name="Surup F."/>
            <person name="Jogler C."/>
        </authorList>
    </citation>
    <scope>NUCLEOTIDE SEQUENCE [LARGE SCALE GENOMIC DNA]</scope>
    <source>
        <strain evidence="13 14">Mal15</strain>
    </source>
</reference>
<feature type="binding site" evidence="9">
    <location>
        <position position="264"/>
    </location>
    <ligand>
        <name>ADP</name>
        <dbReference type="ChEBI" id="CHEBI:456216"/>
    </ligand>
</feature>
<feature type="binding site" evidence="9">
    <location>
        <position position="242"/>
    </location>
    <ligand>
        <name>glycerol</name>
        <dbReference type="ChEBI" id="CHEBI:17754"/>
    </ligand>
</feature>
<dbReference type="EMBL" id="CP036264">
    <property type="protein sequence ID" value="QEF98383.1"/>
    <property type="molecule type" value="Genomic_DNA"/>
</dbReference>
<evidence type="ECO:0000256" key="3">
    <source>
        <dbReference type="ARBA" id="ARBA00022679"/>
    </source>
</evidence>
<evidence type="ECO:0000256" key="7">
    <source>
        <dbReference type="ARBA" id="ARBA00022840"/>
    </source>
</evidence>
<evidence type="ECO:0000313" key="14">
    <source>
        <dbReference type="Proteomes" id="UP000321353"/>
    </source>
</evidence>
<dbReference type="PROSITE" id="PS00933">
    <property type="entry name" value="FGGY_KINASES_1"/>
    <property type="match status" value="1"/>
</dbReference>
<feature type="binding site" evidence="9">
    <location>
        <position position="11"/>
    </location>
    <ligand>
        <name>ADP</name>
        <dbReference type="ChEBI" id="CHEBI:456216"/>
    </ligand>
</feature>
<protein>
    <recommendedName>
        <fullName evidence="9">Glycerol kinase</fullName>
        <ecNumber evidence="9">2.7.1.30</ecNumber>
    </recommendedName>
    <alternativeName>
        <fullName evidence="9">ATP:glycerol 3-phosphotransferase</fullName>
    </alternativeName>
    <alternativeName>
        <fullName evidence="9">Glycerokinase</fullName>
        <shortName evidence="9">GK</shortName>
    </alternativeName>
</protein>
<organism evidence="13 14">
    <name type="scientific">Stieleria maiorica</name>
    <dbReference type="NCBI Taxonomy" id="2795974"/>
    <lineage>
        <taxon>Bacteria</taxon>
        <taxon>Pseudomonadati</taxon>
        <taxon>Planctomycetota</taxon>
        <taxon>Planctomycetia</taxon>
        <taxon>Pirellulales</taxon>
        <taxon>Pirellulaceae</taxon>
        <taxon>Stieleria</taxon>
    </lineage>
</organism>
<feature type="binding site" evidence="9">
    <location>
        <position position="243"/>
    </location>
    <ligand>
        <name>glycerol</name>
        <dbReference type="ChEBI" id="CHEBI:17754"/>
    </ligand>
</feature>
<feature type="domain" description="Carbohydrate kinase FGGY C-terminal" evidence="12">
    <location>
        <begin position="259"/>
        <end position="452"/>
    </location>
</feature>
<evidence type="ECO:0000256" key="1">
    <source>
        <dbReference type="ARBA" id="ARBA00005190"/>
    </source>
</evidence>
<dbReference type="SUPFAM" id="SSF53067">
    <property type="entry name" value="Actin-like ATPase domain"/>
    <property type="match status" value="2"/>
</dbReference>
<feature type="binding site" evidence="9">
    <location>
        <position position="133"/>
    </location>
    <ligand>
        <name>sn-glycerol 3-phosphate</name>
        <dbReference type="ChEBI" id="CHEBI:57597"/>
    </ligand>
</feature>
<dbReference type="Gene3D" id="3.30.420.40">
    <property type="match status" value="2"/>
</dbReference>
<feature type="binding site" evidence="9">
    <location>
        <position position="82"/>
    </location>
    <ligand>
        <name>glycerol</name>
        <dbReference type="ChEBI" id="CHEBI:17754"/>
    </ligand>
</feature>
<dbReference type="InterPro" id="IPR018484">
    <property type="entry name" value="FGGY_N"/>
</dbReference>
<feature type="binding site" evidence="9">
    <location>
        <position position="82"/>
    </location>
    <ligand>
        <name>sn-glycerol 3-phosphate</name>
        <dbReference type="ChEBI" id="CHEBI:57597"/>
    </ligand>
</feature>
<feature type="binding site" evidence="9">
    <location>
        <position position="316"/>
    </location>
    <ligand>
        <name>ATP</name>
        <dbReference type="ChEBI" id="CHEBI:30616"/>
    </ligand>
</feature>
<gene>
    <name evidence="9 13" type="primary">glpK</name>
    <name evidence="13" type="ORF">Mal15_24350</name>
</gene>
<dbReference type="RefSeq" id="WP_147867919.1">
    <property type="nucleotide sequence ID" value="NZ_CP036264.1"/>
</dbReference>
<dbReference type="HAMAP" id="MF_00186">
    <property type="entry name" value="Glycerol_kin"/>
    <property type="match status" value="1"/>
</dbReference>
<keyword evidence="7 9" id="KW-0067">ATP-binding</keyword>
<dbReference type="AlphaFoldDB" id="A0A5B9MC89"/>
<evidence type="ECO:0000259" key="12">
    <source>
        <dbReference type="Pfam" id="PF02782"/>
    </source>
</evidence>
<feature type="domain" description="Carbohydrate kinase FGGY N-terminal" evidence="11">
    <location>
        <begin position="4"/>
        <end position="249"/>
    </location>
</feature>
<evidence type="ECO:0000256" key="2">
    <source>
        <dbReference type="ARBA" id="ARBA00009156"/>
    </source>
</evidence>
<dbReference type="InterPro" id="IPR043129">
    <property type="entry name" value="ATPase_NBD"/>
</dbReference>
<dbReference type="GO" id="GO:0019563">
    <property type="term" value="P:glycerol catabolic process"/>
    <property type="evidence" value="ECO:0007669"/>
    <property type="project" value="UniProtKB-UniRule"/>
</dbReference>
<evidence type="ECO:0000313" key="13">
    <source>
        <dbReference type="EMBL" id="QEF98383.1"/>
    </source>
</evidence>
<feature type="binding site" evidence="9">
    <location>
        <position position="413"/>
    </location>
    <ligand>
        <name>ATP</name>
        <dbReference type="ChEBI" id="CHEBI:30616"/>
    </ligand>
</feature>
<comment type="activity regulation">
    <text evidence="9">Inhibited by fructose 1,6-bisphosphate (FBP).</text>
</comment>
<feature type="binding site" evidence="9">
    <location>
        <position position="242"/>
    </location>
    <ligand>
        <name>sn-glycerol 3-phosphate</name>
        <dbReference type="ChEBI" id="CHEBI:57597"/>
    </ligand>
</feature>
<dbReference type="Pfam" id="PF00370">
    <property type="entry name" value="FGGY_N"/>
    <property type="match status" value="1"/>
</dbReference>
<feature type="binding site" evidence="9">
    <location>
        <position position="413"/>
    </location>
    <ligand>
        <name>ADP</name>
        <dbReference type="ChEBI" id="CHEBI:456216"/>
    </ligand>
</feature>
<dbReference type="NCBIfam" id="TIGR01311">
    <property type="entry name" value="glycerol_kin"/>
    <property type="match status" value="1"/>
</dbReference>
<feature type="binding site" evidence="9">
    <location>
        <position position="15"/>
    </location>
    <ligand>
        <name>ADP</name>
        <dbReference type="ChEBI" id="CHEBI:456216"/>
    </ligand>
</feature>
<dbReference type="PANTHER" id="PTHR10196">
    <property type="entry name" value="SUGAR KINASE"/>
    <property type="match status" value="1"/>
</dbReference>
<comment type="pathway">
    <text evidence="1 9">Polyol metabolism; glycerol degradation via glycerol kinase pathway; sn-glycerol 3-phosphate from glycerol: step 1/1.</text>
</comment>
<dbReference type="EC" id="2.7.1.30" evidence="9"/>
<evidence type="ECO:0000256" key="5">
    <source>
        <dbReference type="ARBA" id="ARBA00022777"/>
    </source>
</evidence>
<dbReference type="GO" id="GO:0005524">
    <property type="term" value="F:ATP binding"/>
    <property type="evidence" value="ECO:0007669"/>
    <property type="project" value="UniProtKB-UniRule"/>
</dbReference>
<feature type="binding site" evidence="9">
    <location>
        <position position="11"/>
    </location>
    <ligand>
        <name>sn-glycerol 3-phosphate</name>
        <dbReference type="ChEBI" id="CHEBI:57597"/>
    </ligand>
</feature>
<feature type="binding site" evidence="9">
    <location>
        <position position="417"/>
    </location>
    <ligand>
        <name>ADP</name>
        <dbReference type="ChEBI" id="CHEBI:456216"/>
    </ligand>
</feature>
<dbReference type="GO" id="GO:0006072">
    <property type="term" value="P:glycerol-3-phosphate metabolic process"/>
    <property type="evidence" value="ECO:0007669"/>
    <property type="project" value="InterPro"/>
</dbReference>
<dbReference type="InterPro" id="IPR018485">
    <property type="entry name" value="FGGY_C"/>
</dbReference>
<dbReference type="NCBIfam" id="NF000756">
    <property type="entry name" value="PRK00047.1"/>
    <property type="match status" value="1"/>
</dbReference>
<dbReference type="InterPro" id="IPR000577">
    <property type="entry name" value="Carb_kinase_FGGY"/>
</dbReference>
<evidence type="ECO:0000259" key="11">
    <source>
        <dbReference type="Pfam" id="PF00370"/>
    </source>
</evidence>
<keyword evidence="14" id="KW-1185">Reference proteome</keyword>
<proteinExistence type="inferred from homology"/>
<keyword evidence="3 9" id="KW-0808">Transferase</keyword>
<evidence type="ECO:0000256" key="4">
    <source>
        <dbReference type="ARBA" id="ARBA00022741"/>
    </source>
</evidence>
<evidence type="ECO:0000256" key="6">
    <source>
        <dbReference type="ARBA" id="ARBA00022798"/>
    </source>
</evidence>
<feature type="binding site" evidence="9">
    <location>
        <position position="12"/>
    </location>
    <ligand>
        <name>ATP</name>
        <dbReference type="ChEBI" id="CHEBI:30616"/>
    </ligand>
</feature>
<evidence type="ECO:0000256" key="9">
    <source>
        <dbReference type="HAMAP-Rule" id="MF_00186"/>
    </source>
</evidence>
<sequence>MSVVLAFDQGTTSSRAIAFEQSGAVLGVAQREFKQHYPQPGWVEHDADEIWQSQLAVAQEVIASCGLSVADIAAIGITNQRETTLLWDRSTGEPIHHAIVWQDRRTSQFCDSLRSDGHGELVQSKTGLLIDPYFSATKIRWLLDHVPDARRRAEAGEIAFGTMDSWLIWKLTGGRVHVTDVTNASRTMLLDIRTGRWDDELLSLLEIPASILPDVQPSSHVYGETETQWFGGAIKIAGAAGDQQSALFGQNCTRHGMAKNTYGTGCFMLMNIGEQPLMSKHQLLTSIAATAASGDGPPKRNYALEGSVFVAGAAVQWLRDGLGIIESSSEIEALAKSVPDSDGVYVVPAMAGLGAPHWDSYARGTIVGLTRGSNRGHIARATLEGIAHQVADVLDVMQQDSGIAIKELRVDGGASANDLLMQFQADIMKTPVVRPEMTETTSMGAAYLAGLAVGFWKDLDQIASIWKTERVFHPEMSDAEVALRRERWSEALQRSRSWEQGAT</sequence>
<dbReference type="FunFam" id="3.30.420.40:FF:000007">
    <property type="entry name" value="Glycerol kinase"/>
    <property type="match status" value="1"/>
</dbReference>
<feature type="binding site" evidence="9">
    <location>
        <position position="312"/>
    </location>
    <ligand>
        <name>ATP</name>
        <dbReference type="ChEBI" id="CHEBI:30616"/>
    </ligand>
</feature>
<dbReference type="GO" id="GO:0005829">
    <property type="term" value="C:cytosol"/>
    <property type="evidence" value="ECO:0007669"/>
    <property type="project" value="TreeGrafter"/>
</dbReference>
<feature type="binding site" evidence="9">
    <location>
        <position position="13"/>
    </location>
    <ligand>
        <name>ATP</name>
        <dbReference type="ChEBI" id="CHEBI:30616"/>
    </ligand>
</feature>
<comment type="function">
    <text evidence="9">Key enzyme in the regulation of glycerol uptake and metabolism. Catalyzes the phosphorylation of glycerol to yield sn-glycerol 3-phosphate.</text>
</comment>
<keyword evidence="6 9" id="KW-0319">Glycerol metabolism</keyword>
<dbReference type="PANTHER" id="PTHR10196:SF69">
    <property type="entry name" value="GLYCEROL KINASE"/>
    <property type="match status" value="1"/>
</dbReference>
<feature type="binding site" evidence="9">
    <location>
        <position position="81"/>
    </location>
    <ligand>
        <name>sn-glycerol 3-phosphate</name>
        <dbReference type="ChEBI" id="CHEBI:57597"/>
    </ligand>
</feature>
<dbReference type="InterPro" id="IPR005999">
    <property type="entry name" value="Glycerol_kin"/>
</dbReference>
<dbReference type="PROSITE" id="PS00445">
    <property type="entry name" value="FGGY_KINASES_2"/>
    <property type="match status" value="1"/>
</dbReference>
<feature type="binding site" evidence="9">
    <location>
        <position position="312"/>
    </location>
    <ligand>
        <name>ADP</name>
        <dbReference type="ChEBI" id="CHEBI:456216"/>
    </ligand>
</feature>
<feature type="binding site" evidence="9">
    <location>
        <position position="81"/>
    </location>
    <ligand>
        <name>glycerol</name>
        <dbReference type="ChEBI" id="CHEBI:17754"/>
    </ligand>
</feature>
<feature type="binding site" evidence="9">
    <location>
        <position position="11"/>
    </location>
    <ligand>
        <name>ATP</name>
        <dbReference type="ChEBI" id="CHEBI:30616"/>
    </ligand>
</feature>
<name>A0A5B9MC89_9BACT</name>
<dbReference type="Pfam" id="PF02782">
    <property type="entry name" value="FGGY_C"/>
    <property type="match status" value="1"/>
</dbReference>
<dbReference type="PIRSF" id="PIRSF000538">
    <property type="entry name" value="GlpK"/>
    <property type="match status" value="1"/>
</dbReference>
<evidence type="ECO:0000256" key="8">
    <source>
        <dbReference type="ARBA" id="ARBA00052101"/>
    </source>
</evidence>
<keyword evidence="4 9" id="KW-0547">Nucleotide-binding</keyword>
<dbReference type="GO" id="GO:0004370">
    <property type="term" value="F:glycerol kinase activity"/>
    <property type="evidence" value="ECO:0007669"/>
    <property type="project" value="UniProtKB-UniRule"/>
</dbReference>
<dbReference type="InterPro" id="IPR018483">
    <property type="entry name" value="Carb_kinase_FGGY_CS"/>
</dbReference>
<dbReference type="FunFam" id="3.30.420.40:FF:000008">
    <property type="entry name" value="Glycerol kinase"/>
    <property type="match status" value="1"/>
</dbReference>
<comment type="catalytic activity">
    <reaction evidence="8 9">
        <text>glycerol + ATP = sn-glycerol 3-phosphate + ADP + H(+)</text>
        <dbReference type="Rhea" id="RHEA:21644"/>
        <dbReference type="ChEBI" id="CHEBI:15378"/>
        <dbReference type="ChEBI" id="CHEBI:17754"/>
        <dbReference type="ChEBI" id="CHEBI:30616"/>
        <dbReference type="ChEBI" id="CHEBI:57597"/>
        <dbReference type="ChEBI" id="CHEBI:456216"/>
        <dbReference type="EC" id="2.7.1.30"/>
    </reaction>
</comment>
<feature type="binding site" evidence="9">
    <location>
        <position position="133"/>
    </location>
    <ligand>
        <name>glycerol</name>
        <dbReference type="ChEBI" id="CHEBI:17754"/>
    </ligand>
</feature>
<accession>A0A5B9MC89</accession>
<dbReference type="UniPathway" id="UPA00618">
    <property type="reaction ID" value="UER00672"/>
</dbReference>
<dbReference type="CDD" id="cd07786">
    <property type="entry name" value="FGGY_EcGK_like"/>
    <property type="match status" value="1"/>
</dbReference>
<evidence type="ECO:0000256" key="10">
    <source>
        <dbReference type="RuleBase" id="RU003733"/>
    </source>
</evidence>
<comment type="similarity">
    <text evidence="2 9 10">Belongs to the FGGY kinase family.</text>
</comment>
<feature type="binding site" evidence="9">
    <location>
        <position position="264"/>
    </location>
    <ligand>
        <name>ATP</name>
        <dbReference type="ChEBI" id="CHEBI:30616"/>
    </ligand>
</feature>
<dbReference type="Proteomes" id="UP000321353">
    <property type="component" value="Chromosome"/>
</dbReference>
<dbReference type="KEGG" id="smam:Mal15_24350"/>